<keyword evidence="1" id="KW-0812">Transmembrane</keyword>
<reference evidence="3" key="1">
    <citation type="submission" date="2016-11" db="EMBL/GenBank/DDBJ databases">
        <authorList>
            <person name="Varghese N."/>
            <person name="Submissions S."/>
        </authorList>
    </citation>
    <scope>NUCLEOTIDE SEQUENCE [LARGE SCALE GENOMIC DNA]</scope>
    <source>
        <strain evidence="3">GAS401</strain>
    </source>
</reference>
<gene>
    <name evidence="2" type="ORF">SAMN05444170_5553</name>
</gene>
<sequence>MTSSLIAAMGPAGWIVAGIGALVAAAAKWGPDILKGVYSGLEGIADAMNRFIAWLGTIVGKIKGLFGGAASDEDTVNRANEGLRHLNRFEPGIGGQPKPQPVYLTLNLDGRRLAQAVSQAQDALYRFQTVPDDFNGAARPA</sequence>
<feature type="transmembrane region" description="Helical" evidence="1">
    <location>
        <begin position="6"/>
        <end position="27"/>
    </location>
</feature>
<evidence type="ECO:0000256" key="1">
    <source>
        <dbReference type="SAM" id="Phobius"/>
    </source>
</evidence>
<proteinExistence type="predicted"/>
<evidence type="ECO:0000313" key="2">
    <source>
        <dbReference type="EMBL" id="SHN83576.1"/>
    </source>
</evidence>
<keyword evidence="1" id="KW-0472">Membrane</keyword>
<name>A0A1M7UKZ5_9BRAD</name>
<dbReference type="AlphaFoldDB" id="A0A1M7UKZ5"/>
<evidence type="ECO:0000313" key="3">
    <source>
        <dbReference type="Proteomes" id="UP000184096"/>
    </source>
</evidence>
<organism evidence="2 3">
    <name type="scientific">Bradyrhizobium erythrophlei</name>
    <dbReference type="NCBI Taxonomy" id="1437360"/>
    <lineage>
        <taxon>Bacteria</taxon>
        <taxon>Pseudomonadati</taxon>
        <taxon>Pseudomonadota</taxon>
        <taxon>Alphaproteobacteria</taxon>
        <taxon>Hyphomicrobiales</taxon>
        <taxon>Nitrobacteraceae</taxon>
        <taxon>Bradyrhizobium</taxon>
    </lineage>
</organism>
<accession>A0A1M7UKZ5</accession>
<dbReference type="EMBL" id="LT670849">
    <property type="protein sequence ID" value="SHN83576.1"/>
    <property type="molecule type" value="Genomic_DNA"/>
</dbReference>
<dbReference type="RefSeq" id="WP_072822753.1">
    <property type="nucleotide sequence ID" value="NZ_LT670849.1"/>
</dbReference>
<dbReference type="OrthoDB" id="8234347at2"/>
<dbReference type="Proteomes" id="UP000184096">
    <property type="component" value="Chromosome I"/>
</dbReference>
<protein>
    <submittedName>
        <fullName evidence="2">Uncharacterized protein</fullName>
    </submittedName>
</protein>
<keyword evidence="1" id="KW-1133">Transmembrane helix</keyword>
<keyword evidence="3" id="KW-1185">Reference proteome</keyword>